<accession>W8P4U4</accession>
<dbReference type="eggNOG" id="arCOG01042">
    <property type="taxonomic scope" value="Archaea"/>
</dbReference>
<reference evidence="1 2" key="1">
    <citation type="submission" date="2014-02" db="EMBL/GenBank/DDBJ databases">
        <title>Genome Sequence of an Hyperthermophilic Archaeon, Thermococcus nautili 30-1, producing viral vesicles.</title>
        <authorList>
            <person name="Oberto J."/>
            <person name="Gaudin M."/>
            <person name="Cossu M."/>
            <person name="Gorlas A."/>
            <person name="Slesarev A."/>
            <person name="Marguet E."/>
            <person name="Forterre P."/>
        </authorList>
    </citation>
    <scope>NUCLEOTIDE SEQUENCE [LARGE SCALE GENOMIC DNA]</scope>
    <source>
        <strain evidence="1 2">30-1</strain>
    </source>
</reference>
<sequence>MALRAHHVRLTTFIHATEDEDKVLEAIGTFIPAEIDDEDVHFDVEETTGFFGNPIKVVNVEIKRSKAVRAFLKHFRELLDESARRYILENLDEKVDEEGTLYVRFNKQKAYLGDVEVDEGADVIQVRIKVKAFPMRKEAVVKAVREWLEEKE</sequence>
<dbReference type="EMBL" id="CP007264">
    <property type="protein sequence ID" value="AHL23836.1"/>
    <property type="molecule type" value="Genomic_DNA"/>
</dbReference>
<evidence type="ECO:0000313" key="2">
    <source>
        <dbReference type="Proteomes" id="UP000019434"/>
    </source>
</evidence>
<dbReference type="InterPro" id="IPR022803">
    <property type="entry name" value="Ribosomal_uL5_dom_sf"/>
</dbReference>
<protein>
    <submittedName>
        <fullName evidence="1">Putative exosome subunit</fullName>
    </submittedName>
</protein>
<name>W8P4U4_9EURY</name>
<dbReference type="OrthoDB" id="10874at2157"/>
<proteinExistence type="predicted"/>
<evidence type="ECO:0000313" key="1">
    <source>
        <dbReference type="EMBL" id="AHL23836.1"/>
    </source>
</evidence>
<dbReference type="AlphaFoldDB" id="W8P4U4"/>
<dbReference type="KEGG" id="tnu:BD01_2248"/>
<organism evidence="1 2">
    <name type="scientific">Thermococcus nautili</name>
    <dbReference type="NCBI Taxonomy" id="195522"/>
    <lineage>
        <taxon>Archaea</taxon>
        <taxon>Methanobacteriati</taxon>
        <taxon>Methanobacteriota</taxon>
        <taxon>Thermococci</taxon>
        <taxon>Thermococcales</taxon>
        <taxon>Thermococcaceae</taxon>
        <taxon>Thermococcus</taxon>
    </lineage>
</organism>
<dbReference type="Pfam" id="PF01877">
    <property type="entry name" value="RNA_binding"/>
    <property type="match status" value="1"/>
</dbReference>
<dbReference type="SUPFAM" id="SSF55282">
    <property type="entry name" value="RL5-like"/>
    <property type="match status" value="1"/>
</dbReference>
<dbReference type="Proteomes" id="UP000019434">
    <property type="component" value="Chromosome"/>
</dbReference>
<dbReference type="RefSeq" id="WP_042692984.1">
    <property type="nucleotide sequence ID" value="NZ_CP007264.1"/>
</dbReference>
<dbReference type="HOGENOM" id="CLU_131306_1_1_2"/>
<dbReference type="PANTHER" id="PTHR38816">
    <property type="entry name" value="EXOSOME SUBUNIT, DUF54 FAMILY-RELATED"/>
    <property type="match status" value="1"/>
</dbReference>
<dbReference type="Gene3D" id="3.30.1440.10">
    <property type="match status" value="1"/>
</dbReference>
<gene>
    <name evidence="1" type="ORF">BD01_2248</name>
</gene>
<dbReference type="PANTHER" id="PTHR38816:SF1">
    <property type="entry name" value="EXOSOME SUBUNIT"/>
    <property type="match status" value="1"/>
</dbReference>
<dbReference type="GeneID" id="24958417"/>
<dbReference type="STRING" id="195522.BD01_2248"/>
<dbReference type="NCBIfam" id="NF011142">
    <property type="entry name" value="PRK14555.1-3"/>
    <property type="match status" value="1"/>
</dbReference>
<keyword evidence="2" id="KW-1185">Reference proteome</keyword>
<dbReference type="InterPro" id="IPR002739">
    <property type="entry name" value="PAB1135-like"/>
</dbReference>